<evidence type="ECO:0000313" key="3">
    <source>
        <dbReference type="Proteomes" id="UP000663882"/>
    </source>
</evidence>
<reference evidence="2" key="1">
    <citation type="submission" date="2021-02" db="EMBL/GenBank/DDBJ databases">
        <authorList>
            <person name="Nowell W R."/>
        </authorList>
    </citation>
    <scope>NUCLEOTIDE SEQUENCE</scope>
</reference>
<protein>
    <recommendedName>
        <fullName evidence="1">PiggyBac transposable element-derived protein domain-containing protein</fullName>
    </recommendedName>
</protein>
<dbReference type="Proteomes" id="UP000663882">
    <property type="component" value="Unassembled WGS sequence"/>
</dbReference>
<organism evidence="2 3">
    <name type="scientific">Rotaria sordida</name>
    <dbReference type="NCBI Taxonomy" id="392033"/>
    <lineage>
        <taxon>Eukaryota</taxon>
        <taxon>Metazoa</taxon>
        <taxon>Spiralia</taxon>
        <taxon>Gnathifera</taxon>
        <taxon>Rotifera</taxon>
        <taxon>Eurotatoria</taxon>
        <taxon>Bdelloidea</taxon>
        <taxon>Philodinida</taxon>
        <taxon>Philodinidae</taxon>
        <taxon>Rotaria</taxon>
    </lineage>
</organism>
<evidence type="ECO:0000313" key="2">
    <source>
        <dbReference type="EMBL" id="CAF1125047.1"/>
    </source>
</evidence>
<evidence type="ECO:0000259" key="1">
    <source>
        <dbReference type="Pfam" id="PF13843"/>
    </source>
</evidence>
<dbReference type="OrthoDB" id="123207at2759"/>
<feature type="domain" description="PiggyBac transposable element-derived protein" evidence="1">
    <location>
        <begin position="39"/>
        <end position="213"/>
    </location>
</feature>
<proteinExistence type="predicted"/>
<dbReference type="AlphaFoldDB" id="A0A814QTX3"/>
<sequence>MSNRLALPDLSLRRTSSRSTTAKAFHAIKSIDTQCEKLLKQFGSSGLVVLDLVKDVPVGSAVFIDNYFASTKLVKKLTELGYRITCTLRSNRIEKCTISTEEEFAQKKRGYYESFISDDKRCIIVGWKDSKRILLGSNHIGVEPITILKHWNKEKQCRVDVTVPQIINNYNKFMGGVDSMAMLIALHPIPFKSKRWYSRIIWRILDVMVINSWIIMNSRLCGDDSYNSTCHGKFRLFHFKSEIAKFLLTKPNIQIFPTAAINSSVNVYQSDEENEPPTKKLREARSSVIDVVRYDSSDHWPLFISALNNTRCKNENCSGKTYWQCSKCKVHLCLNSSKNCFTEYHTAK</sequence>
<dbReference type="Pfam" id="PF13843">
    <property type="entry name" value="DDE_Tnp_1_7"/>
    <property type="match status" value="1"/>
</dbReference>
<name>A0A814QTX3_9BILA</name>
<dbReference type="EMBL" id="CAJNOO010001267">
    <property type="protein sequence ID" value="CAF1125047.1"/>
    <property type="molecule type" value="Genomic_DNA"/>
</dbReference>
<comment type="caution">
    <text evidence="2">The sequence shown here is derived from an EMBL/GenBank/DDBJ whole genome shotgun (WGS) entry which is preliminary data.</text>
</comment>
<dbReference type="InterPro" id="IPR029526">
    <property type="entry name" value="PGBD"/>
</dbReference>
<gene>
    <name evidence="2" type="ORF">RFH988_LOCUS20561</name>
</gene>
<dbReference type="PANTHER" id="PTHR47272">
    <property type="entry name" value="DDE_TNP_1_7 DOMAIN-CONTAINING PROTEIN"/>
    <property type="match status" value="1"/>
</dbReference>
<accession>A0A814QTX3</accession>